<evidence type="ECO:0000259" key="5">
    <source>
        <dbReference type="PROSITE" id="PS50977"/>
    </source>
</evidence>
<dbReference type="PRINTS" id="PR00455">
    <property type="entry name" value="HTHTETR"/>
</dbReference>
<protein>
    <submittedName>
        <fullName evidence="6">AcrR family transcriptional regulator</fullName>
    </submittedName>
</protein>
<dbReference type="InterPro" id="IPR001647">
    <property type="entry name" value="HTH_TetR"/>
</dbReference>
<feature type="domain" description="HTH tetR-type" evidence="5">
    <location>
        <begin position="21"/>
        <end position="81"/>
    </location>
</feature>
<reference evidence="6 7" key="1">
    <citation type="submission" date="2021-03" db="EMBL/GenBank/DDBJ databases">
        <title>Sequencing the genomes of 1000 actinobacteria strains.</title>
        <authorList>
            <person name="Klenk H.-P."/>
        </authorList>
    </citation>
    <scope>NUCLEOTIDE SEQUENCE [LARGE SCALE GENOMIC DNA]</scope>
    <source>
        <strain evidence="6 7">DSM 18824</strain>
    </source>
</reference>
<keyword evidence="2 4" id="KW-0238">DNA-binding</keyword>
<evidence type="ECO:0000256" key="1">
    <source>
        <dbReference type="ARBA" id="ARBA00023015"/>
    </source>
</evidence>
<dbReference type="InterPro" id="IPR050109">
    <property type="entry name" value="HTH-type_TetR-like_transc_reg"/>
</dbReference>
<dbReference type="EMBL" id="JAGINT010000001">
    <property type="protein sequence ID" value="MBP2352945.1"/>
    <property type="molecule type" value="Genomic_DNA"/>
</dbReference>
<evidence type="ECO:0000256" key="4">
    <source>
        <dbReference type="PROSITE-ProRule" id="PRU00335"/>
    </source>
</evidence>
<organism evidence="6 7">
    <name type="scientific">Kribbella aluminosa</name>
    <dbReference type="NCBI Taxonomy" id="416017"/>
    <lineage>
        <taxon>Bacteria</taxon>
        <taxon>Bacillati</taxon>
        <taxon>Actinomycetota</taxon>
        <taxon>Actinomycetes</taxon>
        <taxon>Propionibacteriales</taxon>
        <taxon>Kribbellaceae</taxon>
        <taxon>Kribbella</taxon>
    </lineage>
</organism>
<proteinExistence type="predicted"/>
<dbReference type="Gene3D" id="1.10.357.10">
    <property type="entry name" value="Tetracycline Repressor, domain 2"/>
    <property type="match status" value="1"/>
</dbReference>
<dbReference type="RefSeq" id="WP_209695615.1">
    <property type="nucleotide sequence ID" value="NZ_BAAAVU010000006.1"/>
</dbReference>
<dbReference type="SUPFAM" id="SSF46689">
    <property type="entry name" value="Homeodomain-like"/>
    <property type="match status" value="1"/>
</dbReference>
<evidence type="ECO:0000313" key="7">
    <source>
        <dbReference type="Proteomes" id="UP000755585"/>
    </source>
</evidence>
<keyword evidence="7" id="KW-1185">Reference proteome</keyword>
<evidence type="ECO:0000256" key="2">
    <source>
        <dbReference type="ARBA" id="ARBA00023125"/>
    </source>
</evidence>
<dbReference type="PANTHER" id="PTHR30055:SF234">
    <property type="entry name" value="HTH-TYPE TRANSCRIPTIONAL REGULATOR BETI"/>
    <property type="match status" value="1"/>
</dbReference>
<evidence type="ECO:0000313" key="6">
    <source>
        <dbReference type="EMBL" id="MBP2352945.1"/>
    </source>
</evidence>
<dbReference type="SUPFAM" id="SSF48498">
    <property type="entry name" value="Tetracyclin repressor-like, C-terminal domain"/>
    <property type="match status" value="1"/>
</dbReference>
<dbReference type="InterPro" id="IPR036271">
    <property type="entry name" value="Tet_transcr_reg_TetR-rel_C_sf"/>
</dbReference>
<name>A0ABS4UMV7_9ACTN</name>
<gene>
    <name evidence="6" type="ORF">JOF29_004028</name>
</gene>
<keyword evidence="1" id="KW-0805">Transcription regulation</keyword>
<dbReference type="PROSITE" id="PS50977">
    <property type="entry name" value="HTH_TETR_2"/>
    <property type="match status" value="1"/>
</dbReference>
<dbReference type="InterPro" id="IPR009057">
    <property type="entry name" value="Homeodomain-like_sf"/>
</dbReference>
<comment type="caution">
    <text evidence="6">The sequence shown here is derived from an EMBL/GenBank/DDBJ whole genome shotgun (WGS) entry which is preliminary data.</text>
</comment>
<dbReference type="Pfam" id="PF00440">
    <property type="entry name" value="TetR_N"/>
    <property type="match status" value="1"/>
</dbReference>
<evidence type="ECO:0000256" key="3">
    <source>
        <dbReference type="ARBA" id="ARBA00023163"/>
    </source>
</evidence>
<keyword evidence="3" id="KW-0804">Transcription</keyword>
<dbReference type="PANTHER" id="PTHR30055">
    <property type="entry name" value="HTH-TYPE TRANSCRIPTIONAL REGULATOR RUTR"/>
    <property type="match status" value="1"/>
</dbReference>
<sequence length="217" mass="24020">MPRHVKTSRSYDSSARRRQAEANRQAILAAAHEHFLQYGYAATTVAAVARAAGVSTETVYKAFGPKRALVRALWERGLEGRQPVPAPERSDRLSATEQDPRTVLTGWGRLTTEVAPEAAPIILLIRDAAAQDPDMTTLLAEVEQQRRDRMRHNAERLAAQGWLKPGLELARAADILWTYSSPELYELLVLKSGWPLPAYGDFISSALAAALLDHDLR</sequence>
<feature type="DNA-binding region" description="H-T-H motif" evidence="4">
    <location>
        <begin position="44"/>
        <end position="63"/>
    </location>
</feature>
<dbReference type="Proteomes" id="UP000755585">
    <property type="component" value="Unassembled WGS sequence"/>
</dbReference>
<accession>A0ABS4UMV7</accession>